<reference evidence="2 3" key="1">
    <citation type="submission" date="2019-06" db="EMBL/GenBank/DDBJ databases">
        <title>Whole genome sequencing of XDR Enterobacter.</title>
        <authorList>
            <person name="Gnana Soundari P."/>
            <person name="Vijayakumar R."/>
            <person name="Krishnan P."/>
        </authorList>
    </citation>
    <scope>NUCLEOTIDE SEQUENCE [LARGE SCALE GENOMIC DNA]</scope>
    <source>
        <strain evidence="2 3">C126</strain>
    </source>
</reference>
<dbReference type="Proteomes" id="UP000318237">
    <property type="component" value="Chromosome"/>
</dbReference>
<protein>
    <recommendedName>
        <fullName evidence="1">Bacteriophage tail tape measure N-terminal domain-containing protein</fullName>
    </recommendedName>
</protein>
<proteinExistence type="predicted"/>
<dbReference type="EMBL" id="CP041054">
    <property type="protein sequence ID" value="QDE47288.1"/>
    <property type="molecule type" value="Genomic_DNA"/>
</dbReference>
<feature type="domain" description="Bacteriophage tail tape measure N-terminal" evidence="1">
    <location>
        <begin position="18"/>
        <end position="82"/>
    </location>
</feature>
<gene>
    <name evidence="2" type="ORF">EIN43_06140</name>
</gene>
<name>A0A4Y5ZV69_9ENTR</name>
<evidence type="ECO:0000313" key="3">
    <source>
        <dbReference type="Proteomes" id="UP000318237"/>
    </source>
</evidence>
<dbReference type="AlphaFoldDB" id="A0A4Y5ZV69"/>
<sequence>MLLITLVLLWLSLLIPVQLNDTGKYTADQMTKIAKSILAMGDAGLDTKAALADFSRLANDPIKAPASLNQQYGFVDEAMMKHLITSRKRRGKQQRQTKL</sequence>
<organism evidence="2 3">
    <name type="scientific">Enterobacter hormaechei</name>
    <dbReference type="NCBI Taxonomy" id="158836"/>
    <lineage>
        <taxon>Bacteria</taxon>
        <taxon>Pseudomonadati</taxon>
        <taxon>Pseudomonadota</taxon>
        <taxon>Gammaproteobacteria</taxon>
        <taxon>Enterobacterales</taxon>
        <taxon>Enterobacteriaceae</taxon>
        <taxon>Enterobacter</taxon>
        <taxon>Enterobacter cloacae complex</taxon>
    </lineage>
</organism>
<evidence type="ECO:0000313" key="2">
    <source>
        <dbReference type="EMBL" id="QDE47288.1"/>
    </source>
</evidence>
<accession>A0A4Y5ZV69</accession>
<dbReference type="InterPro" id="IPR009628">
    <property type="entry name" value="Phage_tape_measure_N"/>
</dbReference>
<dbReference type="Pfam" id="PF06791">
    <property type="entry name" value="TMP_2"/>
    <property type="match status" value="1"/>
</dbReference>
<evidence type="ECO:0000259" key="1">
    <source>
        <dbReference type="Pfam" id="PF06791"/>
    </source>
</evidence>